<reference evidence="2" key="1">
    <citation type="submission" date="2011-04" db="EMBL/GenBank/DDBJ databases">
        <title>The complete genome of Thermodesulfatator indicus DSM 15286.</title>
        <authorList>
            <person name="Lucas S."/>
            <person name="Copeland A."/>
            <person name="Lapidus A."/>
            <person name="Bruce D."/>
            <person name="Goodwin L."/>
            <person name="Pitluck S."/>
            <person name="Peters L."/>
            <person name="Kyrpides N."/>
            <person name="Mavromatis K."/>
            <person name="Pagani I."/>
            <person name="Ivanova N."/>
            <person name="Saunders L."/>
            <person name="Detter J.C."/>
            <person name="Tapia R."/>
            <person name="Han C."/>
            <person name="Land M."/>
            <person name="Hauser L."/>
            <person name="Markowitz V."/>
            <person name="Cheng J.-F."/>
            <person name="Hugenholtz P."/>
            <person name="Woyke T."/>
            <person name="Wu D."/>
            <person name="Spring S."/>
            <person name="Schroeder M."/>
            <person name="Brambilla E."/>
            <person name="Klenk H.-P."/>
            <person name="Eisen J.A."/>
        </authorList>
    </citation>
    <scope>NUCLEOTIDE SEQUENCE [LARGE SCALE GENOMIC DNA]</scope>
    <source>
        <strain evidence="2">DSM 15286 / JCM 11887 / CIR29812</strain>
    </source>
</reference>
<protein>
    <submittedName>
        <fullName evidence="1">Uncharacterized protein</fullName>
    </submittedName>
</protein>
<dbReference type="Proteomes" id="UP000006793">
    <property type="component" value="Chromosome"/>
</dbReference>
<dbReference type="OrthoDB" id="5509294at2"/>
<dbReference type="eggNOG" id="ENOG50304VW">
    <property type="taxonomic scope" value="Bacteria"/>
</dbReference>
<organism evidence="1 2">
    <name type="scientific">Thermodesulfatator indicus (strain DSM 15286 / JCM 11887 / CIR29812)</name>
    <dbReference type="NCBI Taxonomy" id="667014"/>
    <lineage>
        <taxon>Bacteria</taxon>
        <taxon>Pseudomonadati</taxon>
        <taxon>Thermodesulfobacteriota</taxon>
        <taxon>Thermodesulfobacteria</taxon>
        <taxon>Thermodesulfobacteriales</taxon>
        <taxon>Thermodesulfatatoraceae</taxon>
        <taxon>Thermodesulfatator</taxon>
    </lineage>
</organism>
<dbReference type="InParanoid" id="F8AD72"/>
<keyword evidence="2" id="KW-1185">Reference proteome</keyword>
<reference evidence="1 2" key="2">
    <citation type="journal article" date="2012" name="Stand. Genomic Sci.">
        <title>Complete genome sequence of the thermophilic sulfate-reducing ocean bacterium Thermodesulfatator indicus type strain (CIR29812(T)).</title>
        <authorList>
            <person name="Anderson I."/>
            <person name="Saunders E."/>
            <person name="Lapidus A."/>
            <person name="Nolan M."/>
            <person name="Lucas S."/>
            <person name="Tice H."/>
            <person name="Del Rio T.G."/>
            <person name="Cheng J.F."/>
            <person name="Han C."/>
            <person name="Tapia R."/>
            <person name="Goodwin L.A."/>
            <person name="Pitluck S."/>
            <person name="Liolios K."/>
            <person name="Mavromatis K."/>
            <person name="Pagani I."/>
            <person name="Ivanova N."/>
            <person name="Mikhailova N."/>
            <person name="Pati A."/>
            <person name="Chen A."/>
            <person name="Palaniappan K."/>
            <person name="Land M."/>
            <person name="Hauser L."/>
            <person name="Jeffries C.D."/>
            <person name="Chang Y.J."/>
            <person name="Brambilla E.M."/>
            <person name="Rohde M."/>
            <person name="Spring S."/>
            <person name="Goker M."/>
            <person name="Detter J.C."/>
            <person name="Woyke T."/>
            <person name="Bristow J."/>
            <person name="Eisen J.A."/>
            <person name="Markowitz V."/>
            <person name="Hugenholtz P."/>
            <person name="Kyrpides N.C."/>
            <person name="Klenk H.P."/>
        </authorList>
    </citation>
    <scope>NUCLEOTIDE SEQUENCE [LARGE SCALE GENOMIC DNA]</scope>
    <source>
        <strain evidence="2">DSM 15286 / JCM 11887 / CIR29812</strain>
    </source>
</reference>
<dbReference type="PaxDb" id="667014-Thein_0930"/>
<accession>F8AD72</accession>
<sequence>MAWFIPSWRGKLKNSKERLDKYLLGEASSLAEDLVGDYFNLADKDWRKLQYEVLLNSNYFLCLPPKALAGLFLLETSDFLPRRRRNFYKLVLAEDQILSLGLGASSLRALLLYIFTHELIHMIRFTKFAASFWMPEKERLEEEKKVHLLSKEVLSLIKNEEIEKILKHFDKTYLKEV</sequence>
<evidence type="ECO:0000313" key="1">
    <source>
        <dbReference type="EMBL" id="AEH44804.1"/>
    </source>
</evidence>
<dbReference type="HOGENOM" id="CLU_1522817_0_0_0"/>
<evidence type="ECO:0000313" key="2">
    <source>
        <dbReference type="Proteomes" id="UP000006793"/>
    </source>
</evidence>
<dbReference type="EMBL" id="CP002683">
    <property type="protein sequence ID" value="AEH44804.1"/>
    <property type="molecule type" value="Genomic_DNA"/>
</dbReference>
<proteinExistence type="predicted"/>
<name>F8AD72_THEID</name>
<gene>
    <name evidence="1" type="ordered locus">Thein_0930</name>
</gene>
<dbReference type="RefSeq" id="WP_013907546.1">
    <property type="nucleotide sequence ID" value="NC_015681.1"/>
</dbReference>
<dbReference type="KEGG" id="tid:Thein_0930"/>
<dbReference type="STRING" id="667014.Thein_0930"/>
<dbReference type="AlphaFoldDB" id="F8AD72"/>